<dbReference type="RefSeq" id="WP_191690330.1">
    <property type="nucleotide sequence ID" value="NZ_JACSQY010000007.1"/>
</dbReference>
<dbReference type="PROSITE" id="PS51257">
    <property type="entry name" value="PROKAR_LIPOPROTEIN"/>
    <property type="match status" value="1"/>
</dbReference>
<keyword evidence="3" id="KW-1185">Reference proteome</keyword>
<keyword evidence="1" id="KW-0732">Signal</keyword>
<gene>
    <name evidence="2" type="ORF">H9659_10780</name>
</gene>
<reference evidence="2 3" key="1">
    <citation type="submission" date="2020-08" db="EMBL/GenBank/DDBJ databases">
        <title>A Genomic Blueprint of the Chicken Gut Microbiome.</title>
        <authorList>
            <person name="Gilroy R."/>
            <person name="Ravi A."/>
            <person name="Getino M."/>
            <person name="Pursley I."/>
            <person name="Horton D.L."/>
            <person name="Alikhan N.-F."/>
            <person name="Baker D."/>
            <person name="Gharbi K."/>
            <person name="Hall N."/>
            <person name="Watson M."/>
            <person name="Adriaenssens E.M."/>
            <person name="Foster-Nyarko E."/>
            <person name="Jarju S."/>
            <person name="Secka A."/>
            <person name="Antonio M."/>
            <person name="Oren A."/>
            <person name="Chaudhuri R."/>
            <person name="La Ragione R.M."/>
            <person name="Hildebrand F."/>
            <person name="Pallen M.J."/>
        </authorList>
    </citation>
    <scope>NUCLEOTIDE SEQUENCE [LARGE SCALE GENOMIC DNA]</scope>
    <source>
        <strain evidence="2 3">Sa3CUA8</strain>
    </source>
</reference>
<evidence type="ECO:0000313" key="3">
    <source>
        <dbReference type="Proteomes" id="UP000659496"/>
    </source>
</evidence>
<feature type="chain" id="PRO_5046580690" evidence="1">
    <location>
        <begin position="24"/>
        <end position="232"/>
    </location>
</feature>
<evidence type="ECO:0000256" key="1">
    <source>
        <dbReference type="SAM" id="SignalP"/>
    </source>
</evidence>
<sequence>MKNIFRNRGMMLFVCLLVAGCQAKQIPITDQTVRYEQNSELTGDEKDELIKQVNPSIFTTVDRNNREAQAISVPVVPKSGKDLKLKTGRYMITGYPTGNISVLDSKGELILREIVGDYAGARSLTVSVEESYTIRVDGGYDSVEIILSPTSLITELTAGVWEVGTDIPAGTYTISLDHGYGYLQILEKEKNTILYELIGGTMGRTESTVKLKMGQWLRVTDTSLITFRPRNP</sequence>
<protein>
    <submittedName>
        <fullName evidence="2">Uncharacterized protein</fullName>
    </submittedName>
</protein>
<proteinExistence type="predicted"/>
<evidence type="ECO:0000313" key="2">
    <source>
        <dbReference type="EMBL" id="MBD7908815.1"/>
    </source>
</evidence>
<name>A0ABR8PKZ2_9BACL</name>
<comment type="caution">
    <text evidence="2">The sequence shown here is derived from an EMBL/GenBank/DDBJ whole genome shotgun (WGS) entry which is preliminary data.</text>
</comment>
<organism evidence="2 3">
    <name type="scientific">Sporosarcina gallistercoris</name>
    <dbReference type="NCBI Taxonomy" id="2762245"/>
    <lineage>
        <taxon>Bacteria</taxon>
        <taxon>Bacillati</taxon>
        <taxon>Bacillota</taxon>
        <taxon>Bacilli</taxon>
        <taxon>Bacillales</taxon>
        <taxon>Caryophanaceae</taxon>
        <taxon>Sporosarcina</taxon>
    </lineage>
</organism>
<dbReference type="Proteomes" id="UP000659496">
    <property type="component" value="Unassembled WGS sequence"/>
</dbReference>
<accession>A0ABR8PKZ2</accession>
<dbReference type="EMBL" id="JACSQY010000007">
    <property type="protein sequence ID" value="MBD7908815.1"/>
    <property type="molecule type" value="Genomic_DNA"/>
</dbReference>
<feature type="signal peptide" evidence="1">
    <location>
        <begin position="1"/>
        <end position="23"/>
    </location>
</feature>